<keyword evidence="2" id="KW-1185">Reference proteome</keyword>
<organism evidence="1 2">
    <name type="scientific">Candida boidinii</name>
    <name type="common">Yeast</name>
    <dbReference type="NCBI Taxonomy" id="5477"/>
    <lineage>
        <taxon>Eukaryota</taxon>
        <taxon>Fungi</taxon>
        <taxon>Dikarya</taxon>
        <taxon>Ascomycota</taxon>
        <taxon>Saccharomycotina</taxon>
        <taxon>Pichiomycetes</taxon>
        <taxon>Pichiales</taxon>
        <taxon>Pichiaceae</taxon>
        <taxon>Ogataea</taxon>
        <taxon>Ogataea/Candida clade</taxon>
    </lineage>
</organism>
<accession>A0ACB5TWZ4</accession>
<gene>
    <name evidence="1" type="ORF">Cboi01_000442300</name>
</gene>
<protein>
    <submittedName>
        <fullName evidence="1">Unnamed protein product</fullName>
    </submittedName>
</protein>
<reference evidence="1" key="1">
    <citation type="submission" date="2023-04" db="EMBL/GenBank/DDBJ databases">
        <title>Candida boidinii NBRC 1967.</title>
        <authorList>
            <person name="Ichikawa N."/>
            <person name="Sato H."/>
            <person name="Tonouchi N."/>
        </authorList>
    </citation>
    <scope>NUCLEOTIDE SEQUENCE</scope>
    <source>
        <strain evidence="1">NBRC 1967</strain>
    </source>
</reference>
<proteinExistence type="predicted"/>
<sequence length="267" mass="30916">MPRLRSYPSLYSLVPTLPQFNKSKSINGNLEGFYLIPLPFKDFIRLNPINTINEAPQDEIKDNLFEKLLPLLKNHSKTVTTKDGEDENEEHDVDDNENSGDKESVYLTKIPNPSLNWHFKLLKDEIIQAEVDLKEEDISKENIEFKRQVEINNFDETKKLVMNLRSNIAKNEEILGLFKEINSQLNKISNSENTSKVSKDNKKIKLQDPVLTDKDILIAWKTQSLKNYKADELKKYVKTKKGLIEDAKTKAAIIVNIEEYCESRFSK</sequence>
<comment type="caution">
    <text evidence="1">The sequence shown here is derived from an EMBL/GenBank/DDBJ whole genome shotgun (WGS) entry which is preliminary data.</text>
</comment>
<name>A0ACB5TWZ4_CANBO</name>
<evidence type="ECO:0000313" key="2">
    <source>
        <dbReference type="Proteomes" id="UP001165101"/>
    </source>
</evidence>
<dbReference type="Proteomes" id="UP001165101">
    <property type="component" value="Unassembled WGS sequence"/>
</dbReference>
<dbReference type="EMBL" id="BSXV01002849">
    <property type="protein sequence ID" value="GME96882.1"/>
    <property type="molecule type" value="Genomic_DNA"/>
</dbReference>
<evidence type="ECO:0000313" key="1">
    <source>
        <dbReference type="EMBL" id="GME96882.1"/>
    </source>
</evidence>